<proteinExistence type="predicted"/>
<feature type="non-terminal residue" evidence="1">
    <location>
        <position position="1"/>
    </location>
</feature>
<sequence>FENKTRLWNEEVVARKNACETLPRRFWTSRPDTDLLSQSSNEAIAGCSRRKLIVAEVS</sequence>
<reference evidence="1 2" key="1">
    <citation type="journal article" date="2018" name="Front. Plant Sci.">
        <title>Red Clover (Trifolium pratense) and Zigzag Clover (T. medium) - A Picture of Genomic Similarities and Differences.</title>
        <authorList>
            <person name="Dluhosova J."/>
            <person name="Istvanek J."/>
            <person name="Nedelnik J."/>
            <person name="Repkova J."/>
        </authorList>
    </citation>
    <scope>NUCLEOTIDE SEQUENCE [LARGE SCALE GENOMIC DNA]</scope>
    <source>
        <strain evidence="2">cv. 10/8</strain>
        <tissue evidence="1">Leaf</tissue>
    </source>
</reference>
<accession>A0A392N0T9</accession>
<dbReference type="EMBL" id="LXQA010024383">
    <property type="protein sequence ID" value="MCH93203.1"/>
    <property type="molecule type" value="Genomic_DNA"/>
</dbReference>
<dbReference type="Proteomes" id="UP000265520">
    <property type="component" value="Unassembled WGS sequence"/>
</dbReference>
<protein>
    <submittedName>
        <fullName evidence="1">Uncharacterized protein</fullName>
    </submittedName>
</protein>
<keyword evidence="2" id="KW-1185">Reference proteome</keyword>
<evidence type="ECO:0000313" key="2">
    <source>
        <dbReference type="Proteomes" id="UP000265520"/>
    </source>
</evidence>
<dbReference type="AlphaFoldDB" id="A0A392N0T9"/>
<organism evidence="1 2">
    <name type="scientific">Trifolium medium</name>
    <dbReference type="NCBI Taxonomy" id="97028"/>
    <lineage>
        <taxon>Eukaryota</taxon>
        <taxon>Viridiplantae</taxon>
        <taxon>Streptophyta</taxon>
        <taxon>Embryophyta</taxon>
        <taxon>Tracheophyta</taxon>
        <taxon>Spermatophyta</taxon>
        <taxon>Magnoliopsida</taxon>
        <taxon>eudicotyledons</taxon>
        <taxon>Gunneridae</taxon>
        <taxon>Pentapetalae</taxon>
        <taxon>rosids</taxon>
        <taxon>fabids</taxon>
        <taxon>Fabales</taxon>
        <taxon>Fabaceae</taxon>
        <taxon>Papilionoideae</taxon>
        <taxon>50 kb inversion clade</taxon>
        <taxon>NPAAA clade</taxon>
        <taxon>Hologalegina</taxon>
        <taxon>IRL clade</taxon>
        <taxon>Trifolieae</taxon>
        <taxon>Trifolium</taxon>
    </lineage>
</organism>
<evidence type="ECO:0000313" key="1">
    <source>
        <dbReference type="EMBL" id="MCH93203.1"/>
    </source>
</evidence>
<name>A0A392N0T9_9FABA</name>
<comment type="caution">
    <text evidence="1">The sequence shown here is derived from an EMBL/GenBank/DDBJ whole genome shotgun (WGS) entry which is preliminary data.</text>
</comment>